<proteinExistence type="inferred from homology"/>
<evidence type="ECO:0000256" key="2">
    <source>
        <dbReference type="ARBA" id="ARBA00022980"/>
    </source>
</evidence>
<evidence type="ECO:0000313" key="7">
    <source>
        <dbReference type="Proteomes" id="UP000789342"/>
    </source>
</evidence>
<dbReference type="PANTHER" id="PTHR14503">
    <property type="entry name" value="MITOCHONDRIAL RIBOSOMAL PROTEIN 34 FAMILY MEMBER"/>
    <property type="match status" value="1"/>
</dbReference>
<comment type="similarity">
    <text evidence="1">Belongs to the bacterial ribosomal protein bL34 family.</text>
</comment>
<evidence type="ECO:0000256" key="1">
    <source>
        <dbReference type="ARBA" id="ARBA00010111"/>
    </source>
</evidence>
<dbReference type="PANTHER" id="PTHR14503:SF4">
    <property type="entry name" value="LARGE RIBOSOMAL SUBUNIT PROTEIN BL34M"/>
    <property type="match status" value="1"/>
</dbReference>
<keyword evidence="5" id="KW-0472">Membrane</keyword>
<keyword evidence="7" id="KW-1185">Reference proteome</keyword>
<dbReference type="EMBL" id="CAJVPV010003814">
    <property type="protein sequence ID" value="CAG8560447.1"/>
    <property type="molecule type" value="Genomic_DNA"/>
</dbReference>
<dbReference type="GO" id="GO:0003735">
    <property type="term" value="F:structural constituent of ribosome"/>
    <property type="evidence" value="ECO:0007669"/>
    <property type="project" value="InterPro"/>
</dbReference>
<evidence type="ECO:0000256" key="5">
    <source>
        <dbReference type="SAM" id="Phobius"/>
    </source>
</evidence>
<dbReference type="HAMAP" id="MF_00391">
    <property type="entry name" value="Ribosomal_bL34"/>
    <property type="match status" value="1"/>
</dbReference>
<keyword evidence="3" id="KW-0687">Ribonucleoprotein</keyword>
<dbReference type="OrthoDB" id="1882547at2759"/>
<evidence type="ECO:0000313" key="6">
    <source>
        <dbReference type="EMBL" id="CAG8560447.1"/>
    </source>
</evidence>
<gene>
    <name evidence="6" type="ORF">AMORRO_LOCUS5992</name>
</gene>
<dbReference type="NCBIfam" id="TIGR01030">
    <property type="entry name" value="rpmH_bact"/>
    <property type="match status" value="1"/>
</dbReference>
<dbReference type="Pfam" id="PF00468">
    <property type="entry name" value="Ribosomal_L34"/>
    <property type="match status" value="1"/>
</dbReference>
<dbReference type="Gene3D" id="1.10.287.3980">
    <property type="match status" value="1"/>
</dbReference>
<dbReference type="GO" id="GO:0005762">
    <property type="term" value="C:mitochondrial large ribosomal subunit"/>
    <property type="evidence" value="ECO:0007669"/>
    <property type="project" value="TreeGrafter"/>
</dbReference>
<organism evidence="6 7">
    <name type="scientific">Acaulospora morrowiae</name>
    <dbReference type="NCBI Taxonomy" id="94023"/>
    <lineage>
        <taxon>Eukaryota</taxon>
        <taxon>Fungi</taxon>
        <taxon>Fungi incertae sedis</taxon>
        <taxon>Mucoromycota</taxon>
        <taxon>Glomeromycotina</taxon>
        <taxon>Glomeromycetes</taxon>
        <taxon>Diversisporales</taxon>
        <taxon>Acaulosporaceae</taxon>
        <taxon>Acaulospora</taxon>
    </lineage>
</organism>
<dbReference type="GO" id="GO:0006412">
    <property type="term" value="P:translation"/>
    <property type="evidence" value="ECO:0007669"/>
    <property type="project" value="InterPro"/>
</dbReference>
<evidence type="ECO:0000256" key="4">
    <source>
        <dbReference type="ARBA" id="ARBA00035274"/>
    </source>
</evidence>
<feature type="transmembrane region" description="Helical" evidence="5">
    <location>
        <begin position="7"/>
        <end position="25"/>
    </location>
</feature>
<dbReference type="AlphaFoldDB" id="A0A9N9FVH8"/>
<name>A0A9N9FVH8_9GLOM</name>
<protein>
    <recommendedName>
        <fullName evidence="4">Large ribosomal subunit protein bL34m</fullName>
    </recommendedName>
</protein>
<dbReference type="FunFam" id="1.10.287.3980:FF:000001">
    <property type="entry name" value="Mitochondrial ribosomal protein L34"/>
    <property type="match status" value="1"/>
</dbReference>
<keyword evidence="5" id="KW-1133">Transmembrane helix</keyword>
<sequence>MTLKRDLIYFLVFSVVVLFLLFTYVSEKSVVDVEPFAEKDPSIFDSTNLSNSVCLNQNDTDEIRYLAYLPHGTFHEQLTSLENAIFLAWATNRTLLLPPIIFGREILIYKPSYYLYKDLIALKLYNENNSECVWDSEHAKCSKEVQPGLHTLVSWDVLMDMKFPKEQVRVISRESSDFPGLYSFINITDFGGQTHFIPDKELYDYQFYDGLKNKSSDHKYKYMIHLCTLQNRNELLLHFGSLSGIDRLNLELDRNDEFQKELQNHMLIGHPEVLNAAELIIIQLGGPASYLGVHVNLSSHISDDDAEPIMDELIKKILTNSSPEVNNNNNTLFAREPSFQPTSTQILASRCIESLPPEKRHFPIIYLSTNLMRSDHRLSKFFEEFPCAFVLSDFQGWIEPLKNITNPMDNVDLFEFLLPLVDTVVVSRSGQIFKTGDSAFDDYAQRLHEIWQFSDKMFSSLTRRINPIISITRNVPPPSSLPTYIFPTGFSSSNLSATHLITPQINATNIFWSSQVRFRAYGREYQPSNFVRKRRHGFMNRLRTKSGRKVLYRRRLKGRKYLSH</sequence>
<reference evidence="6" key="1">
    <citation type="submission" date="2021-06" db="EMBL/GenBank/DDBJ databases">
        <authorList>
            <person name="Kallberg Y."/>
            <person name="Tangrot J."/>
            <person name="Rosling A."/>
        </authorList>
    </citation>
    <scope>NUCLEOTIDE SEQUENCE</scope>
    <source>
        <strain evidence="6">CL551</strain>
    </source>
</reference>
<keyword evidence="5" id="KW-0812">Transmembrane</keyword>
<comment type="caution">
    <text evidence="6">The sequence shown here is derived from an EMBL/GenBank/DDBJ whole genome shotgun (WGS) entry which is preliminary data.</text>
</comment>
<dbReference type="Proteomes" id="UP000789342">
    <property type="component" value="Unassembled WGS sequence"/>
</dbReference>
<evidence type="ECO:0000256" key="3">
    <source>
        <dbReference type="ARBA" id="ARBA00023274"/>
    </source>
</evidence>
<dbReference type="InterPro" id="IPR000271">
    <property type="entry name" value="Ribosomal_bL34"/>
</dbReference>
<accession>A0A9N9FVH8</accession>
<keyword evidence="2" id="KW-0689">Ribosomal protein</keyword>